<dbReference type="GO" id="GO:0008270">
    <property type="term" value="F:zinc ion binding"/>
    <property type="evidence" value="ECO:0007669"/>
    <property type="project" value="UniProtKB-KW"/>
</dbReference>
<sequence>MNVDLRYLGKSGVLGAAQSLLVRFSPNLARPKTFFDAELKDAIRFREAMSALHDVVVGDLKFRKKDKTAYQAWKKAEEERERELKAQFFDQAKRAEMARLAKEPIPPNLDKDFRKMHRLYWDARVKWANELARNDPELFRHLVPCDPVVTVAPDVVFFECFSKDESSYGCLSVDRGSFVGAQEAGLGTTNVDYSIALYEHFQTLRSYRKTRLSVDPAGFDVKVEGLADYREEKIDLPPSWLRGFGQIQASTCLPSRRVDLPVEVVYAMLAHLKRHREKSGPRCIRFVLTPGKAPKIILDPWGIEIPSRGPVYDGGLEIGGDGSSGKLGPYRSAPSVHDRTEEVKIWGRRRLFALARVLPLCERVEVRLLGSGLPSIWIAHMGDMRLVLALSGWTTNDWTSGSGLDLLAGAWEPDVRTMQQADRFLQSEQRATLPAIAAATGASEENLVPALHALAKRGQLIYDHADRVYRYRQVMPSVLSEALIGPEHPELVEGRAMVRTNAVTIDRDELLADGRRAVVGKAKGTGCEAIFDEDLAIKKAKCSCSYFYKSGLRAGPCRHLLALKMVLSSRALPQMRAPEPAPEPPKVSKWSSGEGFSIPITILNDLRKVANRKNTTVSRVLEEAWDVAMPQIQSARSWTNAISMADATLARALTTRSPSDTVEERLALPPDVLAEVKRIADRFRAERASVLCLAWLLGRKSL</sequence>
<reference evidence="3 4" key="1">
    <citation type="submission" date="2019-10" db="EMBL/GenBank/DDBJ databases">
        <title>A soil myxobacterium in the family Polyangiaceae.</title>
        <authorList>
            <person name="Li Y."/>
            <person name="Wang J."/>
        </authorList>
    </citation>
    <scope>NUCLEOTIDE SEQUENCE [LARGE SCALE GENOMIC DNA]</scope>
    <source>
        <strain evidence="3 4">DSM 14734</strain>
    </source>
</reference>
<name>A0A6N7Q1R4_9BACT</name>
<feature type="domain" description="SWIM-type" evidence="2">
    <location>
        <begin position="531"/>
        <end position="568"/>
    </location>
</feature>
<dbReference type="InterPro" id="IPR007527">
    <property type="entry name" value="Znf_SWIM"/>
</dbReference>
<keyword evidence="1" id="KW-0479">Metal-binding</keyword>
<keyword evidence="1" id="KW-0863">Zinc-finger</keyword>
<evidence type="ECO:0000313" key="4">
    <source>
        <dbReference type="Proteomes" id="UP000440224"/>
    </source>
</evidence>
<evidence type="ECO:0000259" key="2">
    <source>
        <dbReference type="PROSITE" id="PS50966"/>
    </source>
</evidence>
<comment type="caution">
    <text evidence="3">The sequence shown here is derived from an EMBL/GenBank/DDBJ whole genome shotgun (WGS) entry which is preliminary data.</text>
</comment>
<dbReference type="AlphaFoldDB" id="A0A6N7Q1R4"/>
<dbReference type="RefSeq" id="WP_338046659.1">
    <property type="nucleotide sequence ID" value="NZ_WJIE01000012.1"/>
</dbReference>
<organism evidence="3 4">
    <name type="scientific">Polyangium spumosum</name>
    <dbReference type="NCBI Taxonomy" id="889282"/>
    <lineage>
        <taxon>Bacteria</taxon>
        <taxon>Pseudomonadati</taxon>
        <taxon>Myxococcota</taxon>
        <taxon>Polyangia</taxon>
        <taxon>Polyangiales</taxon>
        <taxon>Polyangiaceae</taxon>
        <taxon>Polyangium</taxon>
    </lineage>
</organism>
<accession>A0A6N7Q1R4</accession>
<keyword evidence="4" id="KW-1185">Reference proteome</keyword>
<dbReference type="EMBL" id="WJIE01000012">
    <property type="protein sequence ID" value="MRG96545.1"/>
    <property type="molecule type" value="Genomic_DNA"/>
</dbReference>
<gene>
    <name evidence="3" type="ORF">GF068_32165</name>
</gene>
<evidence type="ECO:0000256" key="1">
    <source>
        <dbReference type="PROSITE-ProRule" id="PRU00325"/>
    </source>
</evidence>
<protein>
    <submittedName>
        <fullName evidence="3">SWIM zinc finger family protein</fullName>
    </submittedName>
</protein>
<dbReference type="PROSITE" id="PS50966">
    <property type="entry name" value="ZF_SWIM"/>
    <property type="match status" value="1"/>
</dbReference>
<keyword evidence="1" id="KW-0862">Zinc</keyword>
<proteinExistence type="predicted"/>
<dbReference type="Proteomes" id="UP000440224">
    <property type="component" value="Unassembled WGS sequence"/>
</dbReference>
<evidence type="ECO:0000313" key="3">
    <source>
        <dbReference type="EMBL" id="MRG96545.1"/>
    </source>
</evidence>
<dbReference type="Pfam" id="PF04434">
    <property type="entry name" value="SWIM"/>
    <property type="match status" value="1"/>
</dbReference>